<evidence type="ECO:0000313" key="12">
    <source>
        <dbReference type="EMBL" id="CAD8450554.1"/>
    </source>
</evidence>
<dbReference type="AlphaFoldDB" id="A0A7S0DCE9"/>
<name>A0A7S0DCE9_9EUKA</name>
<evidence type="ECO:0000256" key="6">
    <source>
        <dbReference type="ARBA" id="ARBA00022990"/>
    </source>
</evidence>
<keyword evidence="2" id="KW-0813">Transport</keyword>
<proteinExistence type="predicted"/>
<dbReference type="GO" id="GO:0015031">
    <property type="term" value="P:protein transport"/>
    <property type="evidence" value="ECO:0007669"/>
    <property type="project" value="UniProtKB-KW"/>
</dbReference>
<evidence type="ECO:0000256" key="10">
    <source>
        <dbReference type="SAM" id="MobiDB-lite"/>
    </source>
</evidence>
<feature type="region of interest" description="Disordered" evidence="10">
    <location>
        <begin position="1"/>
        <end position="137"/>
    </location>
</feature>
<evidence type="ECO:0000256" key="4">
    <source>
        <dbReference type="ARBA" id="ARBA00022816"/>
    </source>
</evidence>
<keyword evidence="6" id="KW-0007">Acetylation</keyword>
<dbReference type="GO" id="GO:0005643">
    <property type="term" value="C:nuclear pore"/>
    <property type="evidence" value="ECO:0007669"/>
    <property type="project" value="UniProtKB-SubCell"/>
</dbReference>
<dbReference type="InterPro" id="IPR011993">
    <property type="entry name" value="PH-like_dom_sf"/>
</dbReference>
<keyword evidence="5" id="KW-0653">Protein transport</keyword>
<feature type="domain" description="RanBD1" evidence="11">
    <location>
        <begin position="222"/>
        <end position="359"/>
    </location>
</feature>
<dbReference type="Pfam" id="PF08911">
    <property type="entry name" value="NUP50"/>
    <property type="match status" value="1"/>
</dbReference>
<evidence type="ECO:0000256" key="8">
    <source>
        <dbReference type="ARBA" id="ARBA00023132"/>
    </source>
</evidence>
<keyword evidence="7" id="KW-0811">Translocation</keyword>
<dbReference type="GO" id="GO:0051028">
    <property type="term" value="P:mRNA transport"/>
    <property type="evidence" value="ECO:0007669"/>
    <property type="project" value="UniProtKB-KW"/>
</dbReference>
<gene>
    <name evidence="12" type="ORF">LAMO00422_LOCUS10545</name>
</gene>
<dbReference type="PANTHER" id="PTHR23138">
    <property type="entry name" value="RAN BINDING PROTEIN"/>
    <property type="match status" value="1"/>
</dbReference>
<dbReference type="InterPro" id="IPR015007">
    <property type="entry name" value="NUP2/50/61"/>
</dbReference>
<evidence type="ECO:0000256" key="1">
    <source>
        <dbReference type="ARBA" id="ARBA00004567"/>
    </source>
</evidence>
<dbReference type="EMBL" id="HBEM01015290">
    <property type="protein sequence ID" value="CAD8450554.1"/>
    <property type="molecule type" value="Transcribed_RNA"/>
</dbReference>
<evidence type="ECO:0000256" key="7">
    <source>
        <dbReference type="ARBA" id="ARBA00023010"/>
    </source>
</evidence>
<evidence type="ECO:0000256" key="2">
    <source>
        <dbReference type="ARBA" id="ARBA00022448"/>
    </source>
</evidence>
<feature type="compositionally biased region" description="Basic residues" evidence="10">
    <location>
        <begin position="40"/>
        <end position="50"/>
    </location>
</feature>
<sequence length="364" mass="39812">MSKRRNERQITKDDVEDDTGGGEVKSWNDNSVASKEKLAQRKILKVRRKTKGSDPVQEKKKEISPPKADSSAPVFSFGSSEPVSVSLKIGKKPKETASKSTGPVFSFSKPAESTTGEKEKGGKAEAGEKKDEGSFNYSFTSDDTGGFSLDTGFKAETSAPIFGGFDSSAASDFTFDHTFKTEGSLNFATAAKDGSLESDSKKDSGNPLAQSEQSSFTFPSSKSEADDKFDESQAASKGDENDEVLFKRKSKVFELDGKGVSRSWKERGKGELHINAYTNSGKKKGRIILRNESTKTLVLNCPIHNSMEQKPHPDRDRFIQFLSVNIKAGDPKENEKVRPFLLGFKTKTDAQQALAKIAEVLTWS</sequence>
<reference evidence="12" key="1">
    <citation type="submission" date="2021-01" db="EMBL/GenBank/DDBJ databases">
        <authorList>
            <person name="Corre E."/>
            <person name="Pelletier E."/>
            <person name="Niang G."/>
            <person name="Scheremetjew M."/>
            <person name="Finn R."/>
            <person name="Kale V."/>
            <person name="Holt S."/>
            <person name="Cochrane G."/>
            <person name="Meng A."/>
            <person name="Brown T."/>
            <person name="Cohen L."/>
        </authorList>
    </citation>
    <scope>NUCLEOTIDE SEQUENCE</scope>
    <source>
        <strain evidence="12">CCMP2058</strain>
    </source>
</reference>
<accession>A0A7S0DCE9</accession>
<evidence type="ECO:0000259" key="11">
    <source>
        <dbReference type="PROSITE" id="PS50196"/>
    </source>
</evidence>
<keyword evidence="4" id="KW-0509">mRNA transport</keyword>
<evidence type="ECO:0000256" key="9">
    <source>
        <dbReference type="ARBA" id="ARBA00023242"/>
    </source>
</evidence>
<evidence type="ECO:0000256" key="5">
    <source>
        <dbReference type="ARBA" id="ARBA00022927"/>
    </source>
</evidence>
<comment type="subcellular location">
    <subcellularLocation>
        <location evidence="1">Nucleus</location>
        <location evidence="1">Nuclear pore complex</location>
    </subcellularLocation>
</comment>
<dbReference type="SMART" id="SM00160">
    <property type="entry name" value="RanBD"/>
    <property type="match status" value="1"/>
</dbReference>
<keyword evidence="3" id="KW-0677">Repeat</keyword>
<dbReference type="Gene3D" id="2.30.29.30">
    <property type="entry name" value="Pleckstrin-homology domain (PH domain)/Phosphotyrosine-binding domain (PTB)"/>
    <property type="match status" value="1"/>
</dbReference>
<feature type="region of interest" description="Disordered" evidence="10">
    <location>
        <begin position="192"/>
        <end position="241"/>
    </location>
</feature>
<protein>
    <recommendedName>
        <fullName evidence="11">RanBD1 domain-containing protein</fullName>
    </recommendedName>
</protein>
<dbReference type="PROSITE" id="PS50196">
    <property type="entry name" value="RANBD1"/>
    <property type="match status" value="1"/>
</dbReference>
<dbReference type="SUPFAM" id="SSF50729">
    <property type="entry name" value="PH domain-like"/>
    <property type="match status" value="1"/>
</dbReference>
<dbReference type="Pfam" id="PF00638">
    <property type="entry name" value="Ran_BP1"/>
    <property type="match status" value="1"/>
</dbReference>
<dbReference type="InterPro" id="IPR045255">
    <property type="entry name" value="RanBP1-like"/>
</dbReference>
<feature type="compositionally biased region" description="Basic and acidic residues" evidence="10">
    <location>
        <begin position="194"/>
        <end position="204"/>
    </location>
</feature>
<organism evidence="12">
    <name type="scientific">Amorphochlora amoebiformis</name>
    <dbReference type="NCBI Taxonomy" id="1561963"/>
    <lineage>
        <taxon>Eukaryota</taxon>
        <taxon>Sar</taxon>
        <taxon>Rhizaria</taxon>
        <taxon>Cercozoa</taxon>
        <taxon>Chlorarachniophyceae</taxon>
        <taxon>Amorphochlora</taxon>
    </lineage>
</organism>
<keyword evidence="8" id="KW-0906">Nuclear pore complex</keyword>
<evidence type="ECO:0000256" key="3">
    <source>
        <dbReference type="ARBA" id="ARBA00022737"/>
    </source>
</evidence>
<dbReference type="InterPro" id="IPR000156">
    <property type="entry name" value="Ran_bind_dom"/>
</dbReference>
<feature type="compositionally biased region" description="Polar residues" evidence="10">
    <location>
        <begin position="207"/>
        <end position="222"/>
    </location>
</feature>
<keyword evidence="9" id="KW-0539">Nucleus</keyword>
<feature type="compositionally biased region" description="Basic and acidic residues" evidence="10">
    <location>
        <begin position="115"/>
        <end position="133"/>
    </location>
</feature>